<evidence type="ECO:0000256" key="1">
    <source>
        <dbReference type="SAM" id="Phobius"/>
    </source>
</evidence>
<comment type="caution">
    <text evidence="2">The sequence shown here is derived from an EMBL/GenBank/DDBJ whole genome shotgun (WGS) entry which is preliminary data.</text>
</comment>
<evidence type="ECO:0000313" key="2">
    <source>
        <dbReference type="EMBL" id="PZR05923.1"/>
    </source>
</evidence>
<keyword evidence="1" id="KW-1133">Transmembrane helix</keyword>
<feature type="transmembrane region" description="Helical" evidence="1">
    <location>
        <begin position="6"/>
        <end position="30"/>
    </location>
</feature>
<accession>A0A2W5SZ48</accession>
<evidence type="ECO:0000313" key="3">
    <source>
        <dbReference type="Proteomes" id="UP000249061"/>
    </source>
</evidence>
<sequence>MMNVGLAELLVMLVACAVPLAAVVGLVLLLSGTKNKTKLGVNLAPPSQCPKCGAPLPVIRAPKNLRQFMWGGWTCAGCGVELDKWGRIVGD</sequence>
<gene>
    <name evidence="2" type="ORF">DI536_31160</name>
</gene>
<protein>
    <submittedName>
        <fullName evidence="2">Uncharacterized protein</fullName>
    </submittedName>
</protein>
<reference evidence="2 3" key="1">
    <citation type="submission" date="2017-08" db="EMBL/GenBank/DDBJ databases">
        <title>Infants hospitalized years apart are colonized by the same room-sourced microbial strains.</title>
        <authorList>
            <person name="Brooks B."/>
            <person name="Olm M.R."/>
            <person name="Firek B.A."/>
            <person name="Baker R."/>
            <person name="Thomas B.C."/>
            <person name="Morowitz M.J."/>
            <person name="Banfield J.F."/>
        </authorList>
    </citation>
    <scope>NUCLEOTIDE SEQUENCE [LARGE SCALE GENOMIC DNA]</scope>
    <source>
        <strain evidence="2">S2_003_000_R2_14</strain>
    </source>
</reference>
<keyword evidence="1" id="KW-0812">Transmembrane</keyword>
<dbReference type="AlphaFoldDB" id="A0A2W5SZ48"/>
<proteinExistence type="predicted"/>
<keyword evidence="1" id="KW-0472">Membrane</keyword>
<organism evidence="2 3">
    <name type="scientific">Archangium gephyra</name>
    <dbReference type="NCBI Taxonomy" id="48"/>
    <lineage>
        <taxon>Bacteria</taxon>
        <taxon>Pseudomonadati</taxon>
        <taxon>Myxococcota</taxon>
        <taxon>Myxococcia</taxon>
        <taxon>Myxococcales</taxon>
        <taxon>Cystobacterineae</taxon>
        <taxon>Archangiaceae</taxon>
        <taxon>Archangium</taxon>
    </lineage>
</organism>
<name>A0A2W5SZ48_9BACT</name>
<dbReference type="Proteomes" id="UP000249061">
    <property type="component" value="Unassembled WGS sequence"/>
</dbReference>
<dbReference type="EMBL" id="QFQP01000041">
    <property type="protein sequence ID" value="PZR05923.1"/>
    <property type="molecule type" value="Genomic_DNA"/>
</dbReference>